<dbReference type="Proteomes" id="UP001221757">
    <property type="component" value="Unassembled WGS sequence"/>
</dbReference>
<protein>
    <submittedName>
        <fullName evidence="1">Uncharacterized protein</fullName>
    </submittedName>
</protein>
<reference evidence="1" key="1">
    <citation type="submission" date="2023-03" db="EMBL/GenBank/DDBJ databases">
        <title>Massive genome expansion in bonnet fungi (Mycena s.s.) driven by repeated elements and novel gene families across ecological guilds.</title>
        <authorList>
            <consortium name="Lawrence Berkeley National Laboratory"/>
            <person name="Harder C.B."/>
            <person name="Miyauchi S."/>
            <person name="Viragh M."/>
            <person name="Kuo A."/>
            <person name="Thoen E."/>
            <person name="Andreopoulos B."/>
            <person name="Lu D."/>
            <person name="Skrede I."/>
            <person name="Drula E."/>
            <person name="Henrissat B."/>
            <person name="Morin E."/>
            <person name="Kohler A."/>
            <person name="Barry K."/>
            <person name="LaButti K."/>
            <person name="Morin E."/>
            <person name="Salamov A."/>
            <person name="Lipzen A."/>
            <person name="Mereny Z."/>
            <person name="Hegedus B."/>
            <person name="Baldrian P."/>
            <person name="Stursova M."/>
            <person name="Weitz H."/>
            <person name="Taylor A."/>
            <person name="Grigoriev I.V."/>
            <person name="Nagy L.G."/>
            <person name="Martin F."/>
            <person name="Kauserud H."/>
        </authorList>
    </citation>
    <scope>NUCLEOTIDE SEQUENCE</scope>
    <source>
        <strain evidence="1">CBHHK067</strain>
    </source>
</reference>
<evidence type="ECO:0000313" key="2">
    <source>
        <dbReference type="Proteomes" id="UP001221757"/>
    </source>
</evidence>
<accession>A0AAD7DQ11</accession>
<sequence>MVIFFDALRWDELQPWQDVDLFPLFDDIRRFLVKPLEVCKDAPDILSLPDISSRDTHSSLNVLPELDPSTCVCGECALIESQHPTSLESFRFQYFAITSSRPHQCDALATTWEPAIAAAEAWLNDLVARIECHFALFPDVDRRMGPAVLEVANAMGVAVGSQLSDEQLLRFGVALSIIIDDIPPSVPKPPGPFGIGYTFWLPWASDREDYRVDDGPNDRILFAHGGWMYDAVGTEGLTLLHERERLKIVHNTTVPAKFAAVCMPHFRADFVSLFPPRQAPTTTTTLPTPAAMDEEEEEIDLTLVLSRFQTDAFPLLSVCSPTGFPAPRGALAALIRVDVLGRVIETVWRPNVKQGAPCEHTALWRQATRRSPTAIELILRVLPPSDASLKRQHATGYAELTFAASEDASARGQKLLRELLDELSRRVGPLTEVGSPLERTRACIVRCGAKDGPVDAVVVLAASLRKNVYVLDRCECWECALIRMSEHGRTVGISIDTKPWEDKK</sequence>
<keyword evidence="2" id="KW-1185">Reference proteome</keyword>
<gene>
    <name evidence="1" type="ORF">B0H17DRAFT_401426</name>
</gene>
<dbReference type="EMBL" id="JARKIE010000034">
    <property type="protein sequence ID" value="KAJ7696546.1"/>
    <property type="molecule type" value="Genomic_DNA"/>
</dbReference>
<dbReference type="AlphaFoldDB" id="A0AAD7DQ11"/>
<name>A0AAD7DQ11_MYCRO</name>
<proteinExistence type="predicted"/>
<organism evidence="1 2">
    <name type="scientific">Mycena rosella</name>
    <name type="common">Pink bonnet</name>
    <name type="synonym">Agaricus rosellus</name>
    <dbReference type="NCBI Taxonomy" id="1033263"/>
    <lineage>
        <taxon>Eukaryota</taxon>
        <taxon>Fungi</taxon>
        <taxon>Dikarya</taxon>
        <taxon>Basidiomycota</taxon>
        <taxon>Agaricomycotina</taxon>
        <taxon>Agaricomycetes</taxon>
        <taxon>Agaricomycetidae</taxon>
        <taxon>Agaricales</taxon>
        <taxon>Marasmiineae</taxon>
        <taxon>Mycenaceae</taxon>
        <taxon>Mycena</taxon>
    </lineage>
</organism>
<comment type="caution">
    <text evidence="1">The sequence shown here is derived from an EMBL/GenBank/DDBJ whole genome shotgun (WGS) entry which is preliminary data.</text>
</comment>
<evidence type="ECO:0000313" key="1">
    <source>
        <dbReference type="EMBL" id="KAJ7696546.1"/>
    </source>
</evidence>